<accession>A0A5E7TAB0</accession>
<reference evidence="2 3" key="1">
    <citation type="submission" date="2019-09" db="EMBL/GenBank/DDBJ databases">
        <authorList>
            <person name="Chandra G."/>
            <person name="Truman W A."/>
        </authorList>
    </citation>
    <scope>NUCLEOTIDE SEQUENCE [LARGE SCALE GENOMIC DNA]</scope>
    <source>
        <strain evidence="2">PS925</strain>
    </source>
</reference>
<evidence type="ECO:0000313" key="2">
    <source>
        <dbReference type="EMBL" id="VVP96002.1"/>
    </source>
</evidence>
<organism evidence="2 3">
    <name type="scientific">Pseudomonas fluorescens</name>
    <dbReference type="NCBI Taxonomy" id="294"/>
    <lineage>
        <taxon>Bacteria</taxon>
        <taxon>Pseudomonadati</taxon>
        <taxon>Pseudomonadota</taxon>
        <taxon>Gammaproteobacteria</taxon>
        <taxon>Pseudomonadales</taxon>
        <taxon>Pseudomonadaceae</taxon>
        <taxon>Pseudomonas</taxon>
    </lineage>
</organism>
<evidence type="ECO:0000313" key="3">
    <source>
        <dbReference type="Proteomes" id="UP000412311"/>
    </source>
</evidence>
<name>A0A5E7TAB0_PSEFL</name>
<dbReference type="AlphaFoldDB" id="A0A5E7TAB0"/>
<evidence type="ECO:0000256" key="1">
    <source>
        <dbReference type="SAM" id="MobiDB-lite"/>
    </source>
</evidence>
<dbReference type="Proteomes" id="UP000412311">
    <property type="component" value="Unassembled WGS sequence"/>
</dbReference>
<dbReference type="Pfam" id="PF19619">
    <property type="entry name" value="DUF6124"/>
    <property type="match status" value="1"/>
</dbReference>
<evidence type="ECO:0008006" key="4">
    <source>
        <dbReference type="Google" id="ProtNLM"/>
    </source>
</evidence>
<protein>
    <recommendedName>
        <fullName evidence="4">DUF3077 domain-containing protein</fullName>
    </recommendedName>
</protein>
<gene>
    <name evidence="2" type="ORF">PS925_01841</name>
</gene>
<sequence>MIKPTPNPPEIDLTSPYESLDSKKLHEAADRALDHYLCPPGSTPPPRKTRRMYAVTADFKNEELLADASETLASARTIAHDFAHLIPASQRRTLLGIAQLIMLGELAVNRVMDNLELPQQQGYRSFPRSAWECLNGRSAFGFERDAERPRLHSHAERGNDQAVDSPA</sequence>
<feature type="region of interest" description="Disordered" evidence="1">
    <location>
        <begin position="145"/>
        <end position="167"/>
    </location>
</feature>
<proteinExistence type="predicted"/>
<feature type="compositionally biased region" description="Basic and acidic residues" evidence="1">
    <location>
        <begin position="145"/>
        <end position="159"/>
    </location>
</feature>
<dbReference type="EMBL" id="CABVJG010000005">
    <property type="protein sequence ID" value="VVP96002.1"/>
    <property type="molecule type" value="Genomic_DNA"/>
</dbReference>